<dbReference type="InterPro" id="IPR043760">
    <property type="entry name" value="PycTM_dom"/>
</dbReference>
<evidence type="ECO:0000256" key="5">
    <source>
        <dbReference type="ARBA" id="ARBA00022989"/>
    </source>
</evidence>
<evidence type="ECO:0000259" key="9">
    <source>
        <dbReference type="Pfam" id="PF18967"/>
    </source>
</evidence>
<gene>
    <name evidence="10" type="ORF">GCM10010470_36970</name>
</gene>
<dbReference type="Pfam" id="PF18967">
    <property type="entry name" value="PycTM"/>
    <property type="match status" value="1"/>
</dbReference>
<evidence type="ECO:0000256" key="6">
    <source>
        <dbReference type="ARBA" id="ARBA00023118"/>
    </source>
</evidence>
<sequence>MVIAVSTEAEKARETDDQVVELAKYTAEAARWEIGRTGQGASALLSALSFVGTVTGAGFAVLAKQGGSPLAATVIAVAAVLLMAAFLGIVLSIRPRLPRPGKPATGWPMLLDVQRGPELERFFQKAAQAAAEFYAADAHTLARIAVTKHRWIRKATTCVLVGFPIGVFGGLVYALGW</sequence>
<evidence type="ECO:0000256" key="1">
    <source>
        <dbReference type="ARBA" id="ARBA00004236"/>
    </source>
</evidence>
<feature type="domain" description="Pycsar effector protein" evidence="9">
    <location>
        <begin position="23"/>
        <end position="173"/>
    </location>
</feature>
<evidence type="ECO:0000256" key="2">
    <source>
        <dbReference type="ARBA" id="ARBA00022475"/>
    </source>
</evidence>
<comment type="subcellular location">
    <subcellularLocation>
        <location evidence="1">Cell membrane</location>
    </subcellularLocation>
</comment>
<keyword evidence="6" id="KW-0051">Antiviral defense</keyword>
<feature type="transmembrane region" description="Helical" evidence="8">
    <location>
        <begin position="69"/>
        <end position="93"/>
    </location>
</feature>
<keyword evidence="2" id="KW-1003">Cell membrane</keyword>
<evidence type="ECO:0000256" key="3">
    <source>
        <dbReference type="ARBA" id="ARBA00022692"/>
    </source>
</evidence>
<evidence type="ECO:0000313" key="11">
    <source>
        <dbReference type="Proteomes" id="UP001500979"/>
    </source>
</evidence>
<keyword evidence="7 8" id="KW-0472">Membrane</keyword>
<evidence type="ECO:0000256" key="4">
    <source>
        <dbReference type="ARBA" id="ARBA00022741"/>
    </source>
</evidence>
<feature type="transmembrane region" description="Helical" evidence="8">
    <location>
        <begin position="41"/>
        <end position="63"/>
    </location>
</feature>
<dbReference type="Proteomes" id="UP001500979">
    <property type="component" value="Unassembled WGS sequence"/>
</dbReference>
<organism evidence="10 11">
    <name type="scientific">Saccharopolyspora taberi</name>
    <dbReference type="NCBI Taxonomy" id="60895"/>
    <lineage>
        <taxon>Bacteria</taxon>
        <taxon>Bacillati</taxon>
        <taxon>Actinomycetota</taxon>
        <taxon>Actinomycetes</taxon>
        <taxon>Pseudonocardiales</taxon>
        <taxon>Pseudonocardiaceae</taxon>
        <taxon>Saccharopolyspora</taxon>
    </lineage>
</organism>
<accession>A0ABN3VHZ6</accession>
<evidence type="ECO:0000256" key="7">
    <source>
        <dbReference type="ARBA" id="ARBA00023136"/>
    </source>
</evidence>
<proteinExistence type="predicted"/>
<dbReference type="EMBL" id="BAAAUX010000015">
    <property type="protein sequence ID" value="GAA2798414.1"/>
    <property type="molecule type" value="Genomic_DNA"/>
</dbReference>
<feature type="transmembrane region" description="Helical" evidence="8">
    <location>
        <begin position="158"/>
        <end position="176"/>
    </location>
</feature>
<keyword evidence="4" id="KW-0547">Nucleotide-binding</keyword>
<reference evidence="10 11" key="1">
    <citation type="journal article" date="2019" name="Int. J. Syst. Evol. Microbiol.">
        <title>The Global Catalogue of Microorganisms (GCM) 10K type strain sequencing project: providing services to taxonomists for standard genome sequencing and annotation.</title>
        <authorList>
            <consortium name="The Broad Institute Genomics Platform"/>
            <consortium name="The Broad Institute Genome Sequencing Center for Infectious Disease"/>
            <person name="Wu L."/>
            <person name="Ma J."/>
        </authorList>
    </citation>
    <scope>NUCLEOTIDE SEQUENCE [LARGE SCALE GENOMIC DNA]</scope>
    <source>
        <strain evidence="10 11">JCM 9383</strain>
    </source>
</reference>
<evidence type="ECO:0000256" key="8">
    <source>
        <dbReference type="SAM" id="Phobius"/>
    </source>
</evidence>
<comment type="caution">
    <text evidence="10">The sequence shown here is derived from an EMBL/GenBank/DDBJ whole genome shotgun (WGS) entry which is preliminary data.</text>
</comment>
<evidence type="ECO:0000313" key="10">
    <source>
        <dbReference type="EMBL" id="GAA2798414.1"/>
    </source>
</evidence>
<keyword evidence="3 8" id="KW-0812">Transmembrane</keyword>
<protein>
    <recommendedName>
        <fullName evidence="9">Pycsar effector protein domain-containing protein</fullName>
    </recommendedName>
</protein>
<keyword evidence="5 8" id="KW-1133">Transmembrane helix</keyword>
<keyword evidence="11" id="KW-1185">Reference proteome</keyword>
<name>A0ABN3VHZ6_9PSEU</name>